<protein>
    <recommendedName>
        <fullName evidence="7">WD40 repeat-like protein</fullName>
    </recommendedName>
</protein>
<dbReference type="SUPFAM" id="SSF50978">
    <property type="entry name" value="WD40 repeat-like"/>
    <property type="match status" value="1"/>
</dbReference>
<dbReference type="Proteomes" id="UP000053820">
    <property type="component" value="Unassembled WGS sequence"/>
</dbReference>
<dbReference type="OrthoDB" id="2682234at2759"/>
<dbReference type="InterPro" id="IPR020472">
    <property type="entry name" value="WD40_PAC1"/>
</dbReference>
<keyword evidence="2" id="KW-0677">Repeat</keyword>
<accession>A0A0C2PRA1</accession>
<evidence type="ECO:0000313" key="5">
    <source>
        <dbReference type="EMBL" id="KIJ61737.1"/>
    </source>
</evidence>
<keyword evidence="6" id="KW-1185">Reference proteome</keyword>
<name>A0A0C2PRA1_9AGAM</name>
<dbReference type="SMART" id="SM00320">
    <property type="entry name" value="WD40"/>
    <property type="match status" value="6"/>
</dbReference>
<dbReference type="PRINTS" id="PR00320">
    <property type="entry name" value="GPROTEINBRPT"/>
</dbReference>
<evidence type="ECO:0000256" key="2">
    <source>
        <dbReference type="ARBA" id="ARBA00022737"/>
    </source>
</evidence>
<dbReference type="AlphaFoldDB" id="A0A0C2PRA1"/>
<dbReference type="PROSITE" id="PS50294">
    <property type="entry name" value="WD_REPEATS_REGION"/>
    <property type="match status" value="4"/>
</dbReference>
<organism evidence="4 6">
    <name type="scientific">Hydnomerulius pinastri MD-312</name>
    <dbReference type="NCBI Taxonomy" id="994086"/>
    <lineage>
        <taxon>Eukaryota</taxon>
        <taxon>Fungi</taxon>
        <taxon>Dikarya</taxon>
        <taxon>Basidiomycota</taxon>
        <taxon>Agaricomycotina</taxon>
        <taxon>Agaricomycetes</taxon>
        <taxon>Agaricomycetidae</taxon>
        <taxon>Boletales</taxon>
        <taxon>Boletales incertae sedis</taxon>
        <taxon>Leucogyrophana</taxon>
    </lineage>
</organism>
<evidence type="ECO:0000313" key="4">
    <source>
        <dbReference type="EMBL" id="KIJ57583.1"/>
    </source>
</evidence>
<evidence type="ECO:0008006" key="7">
    <source>
        <dbReference type="Google" id="ProtNLM"/>
    </source>
</evidence>
<dbReference type="InterPro" id="IPR015943">
    <property type="entry name" value="WD40/YVTN_repeat-like_dom_sf"/>
</dbReference>
<evidence type="ECO:0000256" key="3">
    <source>
        <dbReference type="PROSITE-ProRule" id="PRU00221"/>
    </source>
</evidence>
<feature type="repeat" description="WD" evidence="3">
    <location>
        <begin position="254"/>
        <end position="288"/>
    </location>
</feature>
<dbReference type="InterPro" id="IPR001680">
    <property type="entry name" value="WD40_rpt"/>
</dbReference>
<evidence type="ECO:0000313" key="6">
    <source>
        <dbReference type="Proteomes" id="UP000053820"/>
    </source>
</evidence>
<dbReference type="PROSITE" id="PS00678">
    <property type="entry name" value="WD_REPEATS_1"/>
    <property type="match status" value="2"/>
</dbReference>
<evidence type="ECO:0000256" key="1">
    <source>
        <dbReference type="ARBA" id="ARBA00022574"/>
    </source>
</evidence>
<feature type="repeat" description="WD" evidence="3">
    <location>
        <begin position="87"/>
        <end position="119"/>
    </location>
</feature>
<feature type="repeat" description="WD" evidence="3">
    <location>
        <begin position="121"/>
        <end position="162"/>
    </location>
</feature>
<feature type="repeat" description="WD" evidence="3">
    <location>
        <begin position="212"/>
        <end position="253"/>
    </location>
</feature>
<dbReference type="EMBL" id="KN839860">
    <property type="protein sequence ID" value="KIJ61737.1"/>
    <property type="molecule type" value="Genomic_DNA"/>
</dbReference>
<dbReference type="HOGENOM" id="CLU_000288_57_33_1"/>
<keyword evidence="1 3" id="KW-0853">WD repeat</keyword>
<dbReference type="Gene3D" id="2.130.10.10">
    <property type="entry name" value="YVTN repeat-like/Quinoprotein amine dehydrogenase"/>
    <property type="match status" value="2"/>
</dbReference>
<proteinExistence type="predicted"/>
<dbReference type="EMBL" id="KN840249">
    <property type="protein sequence ID" value="KIJ57583.1"/>
    <property type="molecule type" value="Genomic_DNA"/>
</dbReference>
<gene>
    <name evidence="4" type="ORF">HYDPIDRAFT_104085</name>
    <name evidence="5" type="ORF">HYDPIDRAFT_96042</name>
</gene>
<dbReference type="PROSITE" id="PS50082">
    <property type="entry name" value="WD_REPEATS_2"/>
    <property type="match status" value="5"/>
</dbReference>
<dbReference type="CDD" id="cd00200">
    <property type="entry name" value="WD40"/>
    <property type="match status" value="1"/>
</dbReference>
<feature type="repeat" description="WD" evidence="3">
    <location>
        <begin position="36"/>
        <end position="77"/>
    </location>
</feature>
<dbReference type="PANTHER" id="PTHR19879">
    <property type="entry name" value="TRANSCRIPTION INITIATION FACTOR TFIID"/>
    <property type="match status" value="1"/>
</dbReference>
<dbReference type="Pfam" id="PF00400">
    <property type="entry name" value="WD40"/>
    <property type="match status" value="6"/>
</dbReference>
<reference evidence="4 6" key="1">
    <citation type="submission" date="2014-04" db="EMBL/GenBank/DDBJ databases">
        <title>Evolutionary Origins and Diversification of the Mycorrhizal Mutualists.</title>
        <authorList>
            <consortium name="DOE Joint Genome Institute"/>
            <consortium name="Mycorrhizal Genomics Consortium"/>
            <person name="Kohler A."/>
            <person name="Kuo A."/>
            <person name="Nagy L.G."/>
            <person name="Floudas D."/>
            <person name="Copeland A."/>
            <person name="Barry K.W."/>
            <person name="Cichocki N."/>
            <person name="Veneault-Fourrey C."/>
            <person name="LaButti K."/>
            <person name="Lindquist E.A."/>
            <person name="Lipzen A."/>
            <person name="Lundell T."/>
            <person name="Morin E."/>
            <person name="Murat C."/>
            <person name="Riley R."/>
            <person name="Ohm R."/>
            <person name="Sun H."/>
            <person name="Tunlid A."/>
            <person name="Henrissat B."/>
            <person name="Grigoriev I.V."/>
            <person name="Hibbett D.S."/>
            <person name="Martin F."/>
        </authorList>
    </citation>
    <scope>NUCLEOTIDE SEQUENCE [LARGE SCALE GENOMIC DNA]</scope>
    <source>
        <strain evidence="4 6">MD-312</strain>
    </source>
</reference>
<dbReference type="PANTHER" id="PTHR19879:SF9">
    <property type="entry name" value="TRANSCRIPTION INITIATION FACTOR TFIID SUBUNIT 5"/>
    <property type="match status" value="1"/>
</dbReference>
<dbReference type="InterPro" id="IPR019775">
    <property type="entry name" value="WD40_repeat_CS"/>
</dbReference>
<sequence>MAGIRDVSRKAYLRIREWLPGEPEPPESSPLPLATYTGHSGSITSLAFLPDNNYVISGSRDKTIRVWSLTEGHEIGEAIEIGRAAWAVAASGDGKFLASGGADGKVVVWDAKSHEKVVEGKERHSNWVKSLSFSSDSKRVASASTDKSVIIWSTSTGEKLAGPFTGHTDEVRCVAGAHSLSWAPDGNQIIAACYDHSIQIFDTSDGTQIARWNAHTGTIRSIAISRDGRFIVSGSIDNTVKLWDATTHQQISPPLRHDGWVRFVSISPDAKYIASGGDDKKVKLWSLRKLVEPSYIIDEVRDPVFMLLSPDPHMFVLGRRGHTG</sequence>
<dbReference type="InterPro" id="IPR036322">
    <property type="entry name" value="WD40_repeat_dom_sf"/>
</dbReference>